<keyword evidence="6 10" id="KW-0378">Hydrolase</keyword>
<feature type="transmembrane region" description="Helical" evidence="10">
    <location>
        <begin position="122"/>
        <end position="143"/>
    </location>
</feature>
<gene>
    <name evidence="13" type="ORF">AXF42_Ash020238</name>
</gene>
<sequence>MTRGDSESSEGGGKGQDEMALPSYFYDSPEPIESRWTSWLVPLFVTANVIVFFVAMFVNNCPANTDAGSTACIARFLHRFSFQPLRENPLLGPSASALEKVGAVKWEEVAHEHQGWRLISSVWLHAGIIHLLVDILCLIFVGIRLEQQFGFGELLFYCY</sequence>
<comment type="catalytic activity">
    <reaction evidence="1 10">
        <text>Cleaves type-1 transmembrane domains using a catalytic dyad composed of serine and histidine that are contributed by different transmembrane domains.</text>
        <dbReference type="EC" id="3.4.21.105"/>
    </reaction>
</comment>
<keyword evidence="5 10" id="KW-0812">Transmembrane</keyword>
<organism evidence="13 14">
    <name type="scientific">Apostasia shenzhenica</name>
    <dbReference type="NCBI Taxonomy" id="1088818"/>
    <lineage>
        <taxon>Eukaryota</taxon>
        <taxon>Viridiplantae</taxon>
        <taxon>Streptophyta</taxon>
        <taxon>Embryophyta</taxon>
        <taxon>Tracheophyta</taxon>
        <taxon>Spermatophyta</taxon>
        <taxon>Magnoliopsida</taxon>
        <taxon>Liliopsida</taxon>
        <taxon>Asparagales</taxon>
        <taxon>Orchidaceae</taxon>
        <taxon>Apostasioideae</taxon>
        <taxon>Apostasia</taxon>
    </lineage>
</organism>
<keyword evidence="4 10" id="KW-0645">Protease</keyword>
<evidence type="ECO:0000256" key="9">
    <source>
        <dbReference type="ARBA" id="ARBA00023136"/>
    </source>
</evidence>
<evidence type="ECO:0000256" key="11">
    <source>
        <dbReference type="SAM" id="MobiDB-lite"/>
    </source>
</evidence>
<evidence type="ECO:0000256" key="7">
    <source>
        <dbReference type="ARBA" id="ARBA00022825"/>
    </source>
</evidence>
<evidence type="ECO:0000256" key="5">
    <source>
        <dbReference type="ARBA" id="ARBA00022692"/>
    </source>
</evidence>
<keyword evidence="14" id="KW-1185">Reference proteome</keyword>
<proteinExistence type="inferred from homology"/>
<evidence type="ECO:0000256" key="4">
    <source>
        <dbReference type="ARBA" id="ARBA00022670"/>
    </source>
</evidence>
<evidence type="ECO:0000256" key="6">
    <source>
        <dbReference type="ARBA" id="ARBA00022801"/>
    </source>
</evidence>
<dbReference type="SUPFAM" id="SSF144091">
    <property type="entry name" value="Rhomboid-like"/>
    <property type="match status" value="1"/>
</dbReference>
<dbReference type="PANTHER" id="PTHR22936">
    <property type="entry name" value="RHOMBOID-RELATED"/>
    <property type="match status" value="1"/>
</dbReference>
<keyword evidence="8 10" id="KW-1133">Transmembrane helix</keyword>
<evidence type="ECO:0000259" key="12">
    <source>
        <dbReference type="Pfam" id="PF01694"/>
    </source>
</evidence>
<dbReference type="Gene3D" id="1.20.1540.10">
    <property type="entry name" value="Rhomboid-like"/>
    <property type="match status" value="1"/>
</dbReference>
<dbReference type="OrthoDB" id="418595at2759"/>
<evidence type="ECO:0000256" key="1">
    <source>
        <dbReference type="ARBA" id="ARBA00000156"/>
    </source>
</evidence>
<dbReference type="STRING" id="1088818.A0A2H9ZX06"/>
<comment type="function">
    <text evidence="10">Serine protease involved in intramembrane proteolysis.</text>
</comment>
<protein>
    <recommendedName>
        <fullName evidence="10">RHOMBOID-like protein</fullName>
        <ecNumber evidence="10">3.4.21.105</ecNumber>
    </recommendedName>
</protein>
<dbReference type="EC" id="3.4.21.105" evidence="10"/>
<dbReference type="Pfam" id="PF01694">
    <property type="entry name" value="Rhomboid"/>
    <property type="match status" value="1"/>
</dbReference>
<name>A0A2H9ZX06_9ASPA</name>
<comment type="subcellular location">
    <subcellularLocation>
        <location evidence="2 10">Membrane</location>
        <topology evidence="2 10">Multi-pass membrane protein</topology>
    </subcellularLocation>
</comment>
<feature type="region of interest" description="Disordered" evidence="11">
    <location>
        <begin position="1"/>
        <end position="20"/>
    </location>
</feature>
<dbReference type="Proteomes" id="UP000236161">
    <property type="component" value="Unassembled WGS sequence"/>
</dbReference>
<feature type="transmembrane region" description="Helical" evidence="10">
    <location>
        <begin position="39"/>
        <end position="58"/>
    </location>
</feature>
<dbReference type="InterPro" id="IPR022764">
    <property type="entry name" value="Peptidase_S54_rhomboid_dom"/>
</dbReference>
<dbReference type="InterPro" id="IPR035952">
    <property type="entry name" value="Rhomboid-like_sf"/>
</dbReference>
<dbReference type="GO" id="GO:0004252">
    <property type="term" value="F:serine-type endopeptidase activity"/>
    <property type="evidence" value="ECO:0007669"/>
    <property type="project" value="InterPro"/>
</dbReference>
<feature type="domain" description="Peptidase S54 rhomboid" evidence="12">
    <location>
        <begin position="113"/>
        <end position="156"/>
    </location>
</feature>
<dbReference type="PANTHER" id="PTHR22936:SF69">
    <property type="entry name" value="RHOMBOID-LIKE PROTEIN"/>
    <property type="match status" value="1"/>
</dbReference>
<evidence type="ECO:0000313" key="14">
    <source>
        <dbReference type="Proteomes" id="UP000236161"/>
    </source>
</evidence>
<dbReference type="InterPro" id="IPR002610">
    <property type="entry name" value="Peptidase_S54_rhomboid-like"/>
</dbReference>
<evidence type="ECO:0000256" key="8">
    <source>
        <dbReference type="ARBA" id="ARBA00022989"/>
    </source>
</evidence>
<dbReference type="GO" id="GO:0016020">
    <property type="term" value="C:membrane"/>
    <property type="evidence" value="ECO:0007669"/>
    <property type="project" value="UniProtKB-SubCell"/>
</dbReference>
<evidence type="ECO:0000256" key="10">
    <source>
        <dbReference type="RuleBase" id="RU362115"/>
    </source>
</evidence>
<comment type="similarity">
    <text evidence="3 10">Belongs to the peptidase S54 family.</text>
</comment>
<comment type="caution">
    <text evidence="10">Lacks conserved residue(s) required for the propagation of feature annotation.</text>
</comment>
<keyword evidence="7 10" id="KW-0720">Serine protease</keyword>
<accession>A0A2H9ZX06</accession>
<evidence type="ECO:0000256" key="2">
    <source>
        <dbReference type="ARBA" id="ARBA00004141"/>
    </source>
</evidence>
<evidence type="ECO:0000256" key="3">
    <source>
        <dbReference type="ARBA" id="ARBA00009045"/>
    </source>
</evidence>
<dbReference type="EMBL" id="KZ453086">
    <property type="protein sequence ID" value="PKA47835.1"/>
    <property type="molecule type" value="Genomic_DNA"/>
</dbReference>
<dbReference type="GO" id="GO:0006508">
    <property type="term" value="P:proteolysis"/>
    <property type="evidence" value="ECO:0007669"/>
    <property type="project" value="UniProtKB-KW"/>
</dbReference>
<evidence type="ECO:0000313" key="13">
    <source>
        <dbReference type="EMBL" id="PKA47835.1"/>
    </source>
</evidence>
<dbReference type="AlphaFoldDB" id="A0A2H9ZX06"/>
<keyword evidence="9 10" id="KW-0472">Membrane</keyword>
<reference evidence="13 14" key="1">
    <citation type="journal article" date="2017" name="Nature">
        <title>The Apostasia genome and the evolution of orchids.</title>
        <authorList>
            <person name="Zhang G.Q."/>
            <person name="Liu K.W."/>
            <person name="Li Z."/>
            <person name="Lohaus R."/>
            <person name="Hsiao Y.Y."/>
            <person name="Niu S.C."/>
            <person name="Wang J.Y."/>
            <person name="Lin Y.C."/>
            <person name="Xu Q."/>
            <person name="Chen L.J."/>
            <person name="Yoshida K."/>
            <person name="Fujiwara S."/>
            <person name="Wang Z.W."/>
            <person name="Zhang Y.Q."/>
            <person name="Mitsuda N."/>
            <person name="Wang M."/>
            <person name="Liu G.H."/>
            <person name="Pecoraro L."/>
            <person name="Huang H.X."/>
            <person name="Xiao X.J."/>
            <person name="Lin M."/>
            <person name="Wu X.Y."/>
            <person name="Wu W.L."/>
            <person name="Chen Y.Y."/>
            <person name="Chang S.B."/>
            <person name="Sakamoto S."/>
            <person name="Ohme-Takagi M."/>
            <person name="Yagi M."/>
            <person name="Zeng S.J."/>
            <person name="Shen C.Y."/>
            <person name="Yeh C.M."/>
            <person name="Luo Y.B."/>
            <person name="Tsai W.C."/>
            <person name="Van de Peer Y."/>
            <person name="Liu Z.J."/>
        </authorList>
    </citation>
    <scope>NUCLEOTIDE SEQUENCE [LARGE SCALE GENOMIC DNA]</scope>
    <source>
        <strain evidence="14">cv. Shenzhen</strain>
        <tissue evidence="13">Stem</tissue>
    </source>
</reference>